<dbReference type="Gene3D" id="3.40.430.10">
    <property type="entry name" value="Dihydrofolate Reductase, subunit A"/>
    <property type="match status" value="1"/>
</dbReference>
<keyword evidence="4" id="KW-1185">Reference proteome</keyword>
<dbReference type="PANTHER" id="PTHR38011">
    <property type="entry name" value="DIHYDROFOLATE REDUCTASE FAMILY PROTEIN (AFU_ORTHOLOGUE AFUA_8G06820)"/>
    <property type="match status" value="1"/>
</dbReference>
<dbReference type="KEGG" id="erz:ER308_10520"/>
<reference evidence="3 4" key="1">
    <citation type="submission" date="2019-01" db="EMBL/GenBank/DDBJ databases">
        <title>Egibacter rhizosphaerae EGI 80759T.</title>
        <authorList>
            <person name="Chen D.-D."/>
            <person name="Tian Y."/>
            <person name="Jiao J.-Y."/>
            <person name="Zhang X.-T."/>
            <person name="Zhang Y.-G."/>
            <person name="Zhang Y."/>
            <person name="Xiao M."/>
            <person name="Shu W.-S."/>
            <person name="Li W.-J."/>
        </authorList>
    </citation>
    <scope>NUCLEOTIDE SEQUENCE [LARGE SCALE GENOMIC DNA]</scope>
    <source>
        <strain evidence="3 4">EGI 80759</strain>
    </source>
</reference>
<dbReference type="InterPro" id="IPR002734">
    <property type="entry name" value="RibDG_C"/>
</dbReference>
<feature type="region of interest" description="Disordered" evidence="1">
    <location>
        <begin position="1"/>
        <end position="48"/>
    </location>
</feature>
<name>A0A411YFK1_9ACTN</name>
<dbReference type="Pfam" id="PF01872">
    <property type="entry name" value="RibD_C"/>
    <property type="match status" value="1"/>
</dbReference>
<gene>
    <name evidence="3" type="ORF">ER308_10520</name>
</gene>
<dbReference type="PANTHER" id="PTHR38011:SF2">
    <property type="entry name" value="BIFUNCTIONAL DEAMINASE-REDUCTASE DOMAIN PROTEIN"/>
    <property type="match status" value="1"/>
</dbReference>
<dbReference type="EMBL" id="CP036402">
    <property type="protein sequence ID" value="QBI19951.1"/>
    <property type="molecule type" value="Genomic_DNA"/>
</dbReference>
<evidence type="ECO:0000313" key="3">
    <source>
        <dbReference type="EMBL" id="QBI19951.1"/>
    </source>
</evidence>
<dbReference type="Proteomes" id="UP000291469">
    <property type="component" value="Chromosome"/>
</dbReference>
<feature type="domain" description="Bacterial bifunctional deaminase-reductase C-terminal" evidence="2">
    <location>
        <begin position="38"/>
        <end position="192"/>
    </location>
</feature>
<evidence type="ECO:0000256" key="1">
    <source>
        <dbReference type="SAM" id="MobiDB-lite"/>
    </source>
</evidence>
<dbReference type="GO" id="GO:0009231">
    <property type="term" value="P:riboflavin biosynthetic process"/>
    <property type="evidence" value="ECO:0007669"/>
    <property type="project" value="InterPro"/>
</dbReference>
<dbReference type="InterPro" id="IPR024072">
    <property type="entry name" value="DHFR-like_dom_sf"/>
</dbReference>
<evidence type="ECO:0000313" key="4">
    <source>
        <dbReference type="Proteomes" id="UP000291469"/>
    </source>
</evidence>
<organism evidence="3 4">
    <name type="scientific">Egibacter rhizosphaerae</name>
    <dbReference type="NCBI Taxonomy" id="1670831"/>
    <lineage>
        <taxon>Bacteria</taxon>
        <taxon>Bacillati</taxon>
        <taxon>Actinomycetota</taxon>
        <taxon>Nitriliruptoria</taxon>
        <taxon>Egibacterales</taxon>
        <taxon>Egibacteraceae</taxon>
        <taxon>Egibacter</taxon>
    </lineage>
</organism>
<dbReference type="OrthoDB" id="7342392at2"/>
<dbReference type="AlphaFoldDB" id="A0A411YFK1"/>
<dbReference type="GO" id="GO:0008703">
    <property type="term" value="F:5-amino-6-(5-phosphoribosylamino)uracil reductase activity"/>
    <property type="evidence" value="ECO:0007669"/>
    <property type="project" value="InterPro"/>
</dbReference>
<accession>A0A411YFK1</accession>
<dbReference type="SUPFAM" id="SSF53597">
    <property type="entry name" value="Dihydrofolate reductase-like"/>
    <property type="match status" value="1"/>
</dbReference>
<proteinExistence type="predicted"/>
<protein>
    <submittedName>
        <fullName evidence="3">Dihydrofolate reductase</fullName>
    </submittedName>
</protein>
<sequence length="200" mass="21841">MNKLHERSGSLDGLSPSAPGHEPHGALRGQVQQLAQRPRRRVLGNRRDERVASQLAAADALLYGRRRYEIFAGYWPHVSDDAHDAALARTLHATPKFVASTTHSAPLSWHSTKVLDGELGAEVAGLKARYQRVHVTGSAALLQRLLRARLVDLLELWTFPVLLGGGKRLFADGTLPASFDLAEVMRAGSGVVITTYRLTP</sequence>
<dbReference type="InterPro" id="IPR050765">
    <property type="entry name" value="Riboflavin_Biosynth_HTPR"/>
</dbReference>
<evidence type="ECO:0000259" key="2">
    <source>
        <dbReference type="Pfam" id="PF01872"/>
    </source>
</evidence>